<dbReference type="PANTHER" id="PTHR43639:SF1">
    <property type="entry name" value="SHORT-CHAIN DEHYDROGENASE_REDUCTASE FAMILY PROTEIN"/>
    <property type="match status" value="1"/>
</dbReference>
<dbReference type="SMART" id="SM00822">
    <property type="entry name" value="PKS_KR"/>
    <property type="match status" value="1"/>
</dbReference>
<dbReference type="EMBL" id="WEGK01000002">
    <property type="protein sequence ID" value="MQY18214.1"/>
    <property type="molecule type" value="Genomic_DNA"/>
</dbReference>
<keyword evidence="5" id="KW-1185">Reference proteome</keyword>
<reference evidence="4 5" key="1">
    <citation type="submission" date="2019-10" db="EMBL/GenBank/DDBJ databases">
        <title>Nocardia macrotermitis sp. nov. and Nocardia aurantia sp. nov., isolated from the gut of fungus growing-termite Macrotermes natalensis.</title>
        <authorList>
            <person name="Benndorf R."/>
            <person name="Schwitalla J."/>
            <person name="Martin K."/>
            <person name="De Beer W."/>
            <person name="Kaster A.-K."/>
            <person name="Vollmers J."/>
            <person name="Poulsen M."/>
            <person name="Beemelmanns C."/>
        </authorList>
    </citation>
    <scope>NUCLEOTIDE SEQUENCE [LARGE SCALE GENOMIC DNA]</scope>
    <source>
        <strain evidence="4 5">RB20</strain>
    </source>
</reference>
<dbReference type="FunFam" id="3.40.50.720:FF:000084">
    <property type="entry name" value="Short-chain dehydrogenase reductase"/>
    <property type="match status" value="1"/>
</dbReference>
<feature type="domain" description="Ketoreductase" evidence="3">
    <location>
        <begin position="8"/>
        <end position="201"/>
    </location>
</feature>
<dbReference type="PRINTS" id="PR00080">
    <property type="entry name" value="SDRFAMILY"/>
</dbReference>
<evidence type="ECO:0000256" key="1">
    <source>
        <dbReference type="ARBA" id="ARBA00006484"/>
    </source>
</evidence>
<dbReference type="CDD" id="cd05233">
    <property type="entry name" value="SDR_c"/>
    <property type="match status" value="1"/>
</dbReference>
<dbReference type="Pfam" id="PF13561">
    <property type="entry name" value="adh_short_C2"/>
    <property type="match status" value="1"/>
</dbReference>
<dbReference type="GO" id="GO:0016491">
    <property type="term" value="F:oxidoreductase activity"/>
    <property type="evidence" value="ECO:0007669"/>
    <property type="project" value="UniProtKB-KW"/>
</dbReference>
<dbReference type="Gene3D" id="3.40.50.720">
    <property type="entry name" value="NAD(P)-binding Rossmann-like Domain"/>
    <property type="match status" value="1"/>
</dbReference>
<dbReference type="EC" id="1.1.1.385" evidence="4"/>
<comment type="similarity">
    <text evidence="1">Belongs to the short-chain dehydrogenases/reductases (SDR) family.</text>
</comment>
<dbReference type="SUPFAM" id="SSF51735">
    <property type="entry name" value="NAD(P)-binding Rossmann-fold domains"/>
    <property type="match status" value="1"/>
</dbReference>
<dbReference type="InterPro" id="IPR057326">
    <property type="entry name" value="KR_dom"/>
</dbReference>
<sequence>MPMNLTGQTALVTGSTAGIGRATALLLAAAGATVIVSGRDADRGNDTVAEIIDDGGRARFVAADLTDLGSLRGLAEAAGPVDVLVNNAAVQPLSPAISQDIESFDIAVAVNLRAPYFLTAALAPAMIARGSGSIVNVSSMTATTAMAGVSAYTATKAALEALTRSWAAEFGPTGVRVNAVAPGPTRTETVLSGAAAAFGEDGEARLGALTLFGRMAEPSEIAEVILFLADDRSSYLTGAVIAADAGRTAA</sequence>
<evidence type="ECO:0000313" key="4">
    <source>
        <dbReference type="EMBL" id="MQY18214.1"/>
    </source>
</evidence>
<dbReference type="InterPro" id="IPR002347">
    <property type="entry name" value="SDR_fam"/>
</dbReference>
<dbReference type="Proteomes" id="UP000438448">
    <property type="component" value="Unassembled WGS sequence"/>
</dbReference>
<protein>
    <submittedName>
        <fullName evidence="4">Dihydroanticapsin 7-dehydrogenase</fullName>
        <ecNumber evidence="4">1.1.1.385</ecNumber>
    </submittedName>
</protein>
<dbReference type="InterPro" id="IPR020904">
    <property type="entry name" value="Sc_DH/Rdtase_CS"/>
</dbReference>
<proteinExistence type="inferred from homology"/>
<accession>A0A7K0CZW3</accession>
<dbReference type="InterPro" id="IPR036291">
    <property type="entry name" value="NAD(P)-bd_dom_sf"/>
</dbReference>
<organism evidence="4 5">
    <name type="scientific">Nocardia macrotermitis</name>
    <dbReference type="NCBI Taxonomy" id="2585198"/>
    <lineage>
        <taxon>Bacteria</taxon>
        <taxon>Bacillati</taxon>
        <taxon>Actinomycetota</taxon>
        <taxon>Actinomycetes</taxon>
        <taxon>Mycobacteriales</taxon>
        <taxon>Nocardiaceae</taxon>
        <taxon>Nocardia</taxon>
    </lineage>
</organism>
<evidence type="ECO:0000256" key="2">
    <source>
        <dbReference type="ARBA" id="ARBA00023002"/>
    </source>
</evidence>
<dbReference type="AlphaFoldDB" id="A0A7K0CZW3"/>
<comment type="caution">
    <text evidence="4">The sequence shown here is derived from an EMBL/GenBank/DDBJ whole genome shotgun (WGS) entry which is preliminary data.</text>
</comment>
<name>A0A7K0CZW3_9NOCA</name>
<keyword evidence="2 4" id="KW-0560">Oxidoreductase</keyword>
<dbReference type="PANTHER" id="PTHR43639">
    <property type="entry name" value="OXIDOREDUCTASE, SHORT-CHAIN DEHYDROGENASE/REDUCTASE FAMILY (AFU_ORTHOLOGUE AFUA_5G02870)"/>
    <property type="match status" value="1"/>
</dbReference>
<gene>
    <name evidence="4" type="primary">bacC_1</name>
    <name evidence="4" type="ORF">NRB20_12830</name>
</gene>
<evidence type="ECO:0000313" key="5">
    <source>
        <dbReference type="Proteomes" id="UP000438448"/>
    </source>
</evidence>
<evidence type="ECO:0000259" key="3">
    <source>
        <dbReference type="SMART" id="SM00822"/>
    </source>
</evidence>
<dbReference type="PRINTS" id="PR00081">
    <property type="entry name" value="GDHRDH"/>
</dbReference>
<dbReference type="PROSITE" id="PS00061">
    <property type="entry name" value="ADH_SHORT"/>
    <property type="match status" value="1"/>
</dbReference>